<dbReference type="STRING" id="55952.BU52_08460"/>
<sequence length="65" mass="7691">MRVVPSLKRAARLLMSAGVPVGSDWMWQPRPIARSESSLCWVRWLPITTKRVVWRVLSWMTRLVW</sequence>
<accession>A0A081XVB7</accession>
<reference evidence="1 2" key="1">
    <citation type="submission" date="2014-02" db="EMBL/GenBank/DDBJ databases">
        <title>The genome announcement of Streptomyces toyocaensis NRRL15009.</title>
        <authorList>
            <person name="Hong H.-J."/>
            <person name="Kwun M.J."/>
        </authorList>
    </citation>
    <scope>NUCLEOTIDE SEQUENCE [LARGE SCALE GENOMIC DNA]</scope>
    <source>
        <strain evidence="1 2">NRRL 15009</strain>
    </source>
</reference>
<dbReference type="Proteomes" id="UP000028341">
    <property type="component" value="Unassembled WGS sequence"/>
</dbReference>
<dbReference type="EMBL" id="JFCB01000005">
    <property type="protein sequence ID" value="KES07490.1"/>
    <property type="molecule type" value="Genomic_DNA"/>
</dbReference>
<comment type="caution">
    <text evidence="1">The sequence shown here is derived from an EMBL/GenBank/DDBJ whole genome shotgun (WGS) entry which is preliminary data.</text>
</comment>
<protein>
    <submittedName>
        <fullName evidence="1">Uncharacterized protein</fullName>
    </submittedName>
</protein>
<gene>
    <name evidence="1" type="ORF">BU52_08460</name>
</gene>
<organism evidence="1 2">
    <name type="scientific">Streptomyces toyocaensis</name>
    <dbReference type="NCBI Taxonomy" id="55952"/>
    <lineage>
        <taxon>Bacteria</taxon>
        <taxon>Bacillati</taxon>
        <taxon>Actinomycetota</taxon>
        <taxon>Actinomycetes</taxon>
        <taxon>Kitasatosporales</taxon>
        <taxon>Streptomycetaceae</taxon>
        <taxon>Streptomyces</taxon>
    </lineage>
</organism>
<dbReference type="AlphaFoldDB" id="A0A081XVB7"/>
<keyword evidence="2" id="KW-1185">Reference proteome</keyword>
<evidence type="ECO:0000313" key="1">
    <source>
        <dbReference type="EMBL" id="KES07490.1"/>
    </source>
</evidence>
<name>A0A081XVB7_STRTO</name>
<proteinExistence type="predicted"/>
<evidence type="ECO:0000313" key="2">
    <source>
        <dbReference type="Proteomes" id="UP000028341"/>
    </source>
</evidence>